<evidence type="ECO:0000256" key="2">
    <source>
        <dbReference type="ARBA" id="ARBA00009347"/>
    </source>
</evidence>
<dbReference type="CDD" id="cd00567">
    <property type="entry name" value="ACAD"/>
    <property type="match status" value="1"/>
</dbReference>
<keyword evidence="4" id="KW-0274">FAD</keyword>
<evidence type="ECO:0000313" key="9">
    <source>
        <dbReference type="Proteomes" id="UP000261811"/>
    </source>
</evidence>
<evidence type="ECO:0000256" key="4">
    <source>
        <dbReference type="ARBA" id="ARBA00022827"/>
    </source>
</evidence>
<dbReference type="InterPro" id="IPR046373">
    <property type="entry name" value="Acyl-CoA_Oxase/DH_mid-dom_sf"/>
</dbReference>
<dbReference type="Proteomes" id="UP000261811">
    <property type="component" value="Unassembled WGS sequence"/>
</dbReference>
<dbReference type="Gene3D" id="2.40.110.10">
    <property type="entry name" value="Butyryl-CoA Dehydrogenase, subunit A, domain 2"/>
    <property type="match status" value="1"/>
</dbReference>
<name>A0A372JB33_9ACTN</name>
<dbReference type="OrthoDB" id="4607453at2"/>
<dbReference type="InterPro" id="IPR013786">
    <property type="entry name" value="AcylCoA_DH/ox_N"/>
</dbReference>
<gene>
    <name evidence="8" type="ORF">DZF91_33970</name>
</gene>
<dbReference type="SUPFAM" id="SSF56645">
    <property type="entry name" value="Acyl-CoA dehydrogenase NM domain-like"/>
    <property type="match status" value="1"/>
</dbReference>
<comment type="cofactor">
    <cofactor evidence="1">
        <name>FAD</name>
        <dbReference type="ChEBI" id="CHEBI:57692"/>
    </cofactor>
</comment>
<keyword evidence="5" id="KW-0560">Oxidoreductase</keyword>
<comment type="similarity">
    <text evidence="2">Belongs to the acyl-CoA dehydrogenase family.</text>
</comment>
<dbReference type="SUPFAM" id="SSF47203">
    <property type="entry name" value="Acyl-CoA dehydrogenase C-terminal domain-like"/>
    <property type="match status" value="1"/>
</dbReference>
<dbReference type="Pfam" id="PF02771">
    <property type="entry name" value="Acyl-CoA_dh_N"/>
    <property type="match status" value="1"/>
</dbReference>
<dbReference type="PANTHER" id="PTHR43884:SF20">
    <property type="entry name" value="ACYL-COA DEHYDROGENASE FADE28"/>
    <property type="match status" value="1"/>
</dbReference>
<keyword evidence="3" id="KW-0285">Flavoprotein</keyword>
<evidence type="ECO:0000256" key="5">
    <source>
        <dbReference type="ARBA" id="ARBA00023002"/>
    </source>
</evidence>
<evidence type="ECO:0000256" key="1">
    <source>
        <dbReference type="ARBA" id="ARBA00001974"/>
    </source>
</evidence>
<proteinExistence type="inferred from homology"/>
<organism evidence="8 9">
    <name type="scientific">Actinomadura logoneensis</name>
    <dbReference type="NCBI Taxonomy" id="2293572"/>
    <lineage>
        <taxon>Bacteria</taxon>
        <taxon>Bacillati</taxon>
        <taxon>Actinomycetota</taxon>
        <taxon>Actinomycetes</taxon>
        <taxon>Streptosporangiales</taxon>
        <taxon>Thermomonosporaceae</taxon>
        <taxon>Actinomadura</taxon>
    </lineage>
</organism>
<evidence type="ECO:0000256" key="3">
    <source>
        <dbReference type="ARBA" id="ARBA00022630"/>
    </source>
</evidence>
<dbReference type="AlphaFoldDB" id="A0A372JB33"/>
<dbReference type="InterPro" id="IPR036250">
    <property type="entry name" value="AcylCo_DH-like_C"/>
</dbReference>
<dbReference type="Gene3D" id="1.10.540.10">
    <property type="entry name" value="Acyl-CoA dehydrogenase/oxidase, N-terminal domain"/>
    <property type="match status" value="1"/>
</dbReference>
<evidence type="ECO:0000313" key="8">
    <source>
        <dbReference type="EMBL" id="RFU37231.1"/>
    </source>
</evidence>
<sequence length="370" mass="39392">MSLVETEELRELRGTLRRFFAEHAPVGGAAAGARRLMATRDGLDRDLWRRMAGELGLQGLAVPEEHGGSGFGVRELAVVFEEMGRVLYCGPFLATAGLALPAVRAAGADDLLPGIADGSTIATLAWTEDDRWDAPPAMTCEDGVLNGTKSYVLDGHTADLVIVAARHRRATALFAVDGGAPGLTRTPLPTLDQTRKLARLDFDHVPARLLTEDGDAALARARDVGLALLAAEQVGGAERALEMTVDYVKVRRQFGRAIGSFQAVKHRCADMFVQVESARSAMLNAVGTADHAPADLPRAAALAKAFCSDAYFHVAAETIQLHGGIGFTWEHDAHLYFKRAKASQEMFGPPAGHRRRLADLAGITGAAAAP</sequence>
<dbReference type="Gene3D" id="1.20.140.10">
    <property type="entry name" value="Butyryl-CoA Dehydrogenase, subunit A, domain 3"/>
    <property type="match status" value="1"/>
</dbReference>
<dbReference type="Pfam" id="PF00441">
    <property type="entry name" value="Acyl-CoA_dh_1"/>
    <property type="match status" value="1"/>
</dbReference>
<dbReference type="InterPro" id="IPR009100">
    <property type="entry name" value="AcylCoA_DH/oxidase_NM_dom_sf"/>
</dbReference>
<keyword evidence="9" id="KW-1185">Reference proteome</keyword>
<feature type="domain" description="Acyl-CoA dehydrogenase/oxidase N-terminal" evidence="7">
    <location>
        <begin position="6"/>
        <end position="110"/>
    </location>
</feature>
<dbReference type="GO" id="GO:0003995">
    <property type="term" value="F:acyl-CoA dehydrogenase activity"/>
    <property type="evidence" value="ECO:0007669"/>
    <property type="project" value="TreeGrafter"/>
</dbReference>
<dbReference type="EMBL" id="QURH01000993">
    <property type="protein sequence ID" value="RFU37231.1"/>
    <property type="molecule type" value="Genomic_DNA"/>
</dbReference>
<evidence type="ECO:0000259" key="7">
    <source>
        <dbReference type="Pfam" id="PF02771"/>
    </source>
</evidence>
<dbReference type="GO" id="GO:0050660">
    <property type="term" value="F:flavin adenine dinucleotide binding"/>
    <property type="evidence" value="ECO:0007669"/>
    <property type="project" value="InterPro"/>
</dbReference>
<accession>A0A372JB33</accession>
<reference evidence="8 9" key="1">
    <citation type="submission" date="2018-08" db="EMBL/GenBank/DDBJ databases">
        <title>Actinomadura jelena sp. nov., a novel Actinomycete isolated from soil in Chad.</title>
        <authorList>
            <person name="Shi L."/>
        </authorList>
    </citation>
    <scope>NUCLEOTIDE SEQUENCE [LARGE SCALE GENOMIC DNA]</scope>
    <source>
        <strain evidence="8 9">NEAU-G17</strain>
    </source>
</reference>
<dbReference type="PANTHER" id="PTHR43884">
    <property type="entry name" value="ACYL-COA DEHYDROGENASE"/>
    <property type="match status" value="1"/>
</dbReference>
<dbReference type="InterPro" id="IPR037069">
    <property type="entry name" value="AcylCoA_DH/ox_N_sf"/>
</dbReference>
<dbReference type="InterPro" id="IPR009075">
    <property type="entry name" value="AcylCo_DH/oxidase_C"/>
</dbReference>
<comment type="caution">
    <text evidence="8">The sequence shown here is derived from an EMBL/GenBank/DDBJ whole genome shotgun (WGS) entry which is preliminary data.</text>
</comment>
<evidence type="ECO:0000259" key="6">
    <source>
        <dbReference type="Pfam" id="PF00441"/>
    </source>
</evidence>
<feature type="domain" description="Acyl-CoA dehydrogenase/oxidase C-terminal" evidence="6">
    <location>
        <begin position="227"/>
        <end position="358"/>
    </location>
</feature>
<protein>
    <submittedName>
        <fullName evidence="8">Acyl-CoA dehydrogenase</fullName>
    </submittedName>
</protein>
<dbReference type="RefSeq" id="WP_117361136.1">
    <property type="nucleotide sequence ID" value="NZ_QURH01000993.1"/>
</dbReference>